<evidence type="ECO:0000313" key="15">
    <source>
        <dbReference type="Proteomes" id="UP001515480"/>
    </source>
</evidence>
<dbReference type="SMART" id="SM00382">
    <property type="entry name" value="AAA"/>
    <property type="match status" value="2"/>
</dbReference>
<dbReference type="CDD" id="cd03244">
    <property type="entry name" value="ABCC_MRP_domain2"/>
    <property type="match status" value="1"/>
</dbReference>
<dbReference type="CDD" id="cd18580">
    <property type="entry name" value="ABC_6TM_ABCC_D2"/>
    <property type="match status" value="1"/>
</dbReference>
<evidence type="ECO:0000256" key="9">
    <source>
        <dbReference type="ARBA" id="ARBA00023136"/>
    </source>
</evidence>
<sequence>MDLPPLFEGDRIRPVWLNFALLVQGALLLPLLGLRLRALSSPRPTAKPAPPPPLPLRTHALRATYALSSLCLTAAYALLIAYAPDASPFFHVCWACAAAAWLAVCALVLAERAAGRHSAVSLRLWFVLHGVVATVRFACDLVDLTAGKAGAPLSTPVLISTCSFFPSLLILLLALFEPDTPSERSYLTFDEPLLEEAETRASLTRNKEATASFASRLTFSWLSGLLAVGSKRSLEHTDLYDLQTRDRAEYNASMLRKTWKAEVQSGRKSFIRAFFKAFGPYFARTGVLKLMNDICVFFNPFFINQIVGYIEGHNEISNASAILCALGMLAANQSVSLILGQYFFRGYRQSLRVRAAVAQVVYEKALGLDHEQRQIHSTGAIVSHMQIDASKLGDSLPYLHMVWSGPLQLCIAIAMLYMYLGPSGFVGLFVMVMMLPLNMKLGATIGKYTQATMAARDRRVKFTNELLQGIRILKLFAWEPPLLAQLHAKRDVELRNVRANLLLGGVVSFLFTATPLLVTLATFALYTLLGNQLTAAKAFAAVSLFNILRFPLLIIPMMITRVVDLMVVNKRLSKFLGSPDRKTVHLHEGGGGGASARSSEGETASPATSDAALVYGGHFVSPQPAVDGTPAILVSHATFKWPVAQKEEARDAKGGGMAEGARRRRKGGKRALTEPLVAPAEPMADEPPAAPTNEEEMPPTISNLSLELKRGMLVGVAGPVGCGKTSLLHALLGDIPQLSGRVVLRGSIAFCAQEPWIQNLTLRENVLFGAPFDAARYARVLSACALDTDLQSLPGGDGVEIGERGINLSGGQKARVALARACYVHADTILLDDVLSAVDAEVGATLMKKCICGLLRERGTTVVFVTHHVHWLSSCDYVIRMEMGGRVREMGTPSVIRRFNSAAALDEMGGAVEIAEDAPASLLNGEAREAAPSGEETPGTKKAKQLASKPVAGSSIIQAEERARGTVDTMVWLKYFKALGSLSLLVLLVLYSSAQTLQILSSWWLGQWAEIAHNTSATAPPEHLPFEKTTAYYLTVYGTITLTAAILILIRSIILTLATLRASRAMHKMASDAVLLAPIQFFDTNPLGRILNRFSVDMQVIDVQLSPVAGQLLIYCFQLAGTITLLILNSPFIVAAIIPLSFLYLRVAYYYRHSSREIQRLDSISKSPLYTSFAEALNGAITIQAFGAVSVFCQRNRGRLDYNLRAGFVSAAANRWLTIRLEFLSNMLLFGTAFLSVITFQLSSDRASGNTSRAGMAGLALSYAPTLTDTLNWMLRQFTSLETQMVSVERLAQYGELEAEETSEPRLTPPAEWPTHGAISFQSVVMRYRPDLPDVLTGLSLEIGAMEKVGIVGRTGAGKSSILVCLFRLSELRSGTICIDGLDISKLALGDLRARLAIIPQDPVLFTGTLRYNLDPFSEHTDAQIWQALRQCSMDVPMQEHPEKLERQIEERGGNLSMGQRQLLCMCRALLKQSRVIVLDEATASVDIETDEVIQRTLRNELNHSTVLTIAHRLDTIMHCDRIIVMNAGKLAEAGPPLEMREKPGGHFAALWEARNNSQE</sequence>
<gene>
    <name evidence="14" type="ORF">AB1Y20_012267</name>
</gene>
<reference evidence="14 15" key="1">
    <citation type="journal article" date="2024" name="Science">
        <title>Giant polyketide synthase enzymes in the biosynthesis of giant marine polyether toxins.</title>
        <authorList>
            <person name="Fallon T.R."/>
            <person name="Shende V.V."/>
            <person name="Wierzbicki I.H."/>
            <person name="Pendleton A.L."/>
            <person name="Watervoot N.F."/>
            <person name="Auber R.P."/>
            <person name="Gonzalez D.J."/>
            <person name="Wisecaver J.H."/>
            <person name="Moore B.S."/>
        </authorList>
    </citation>
    <scope>NUCLEOTIDE SEQUENCE [LARGE SCALE GENOMIC DNA]</scope>
    <source>
        <strain evidence="14 15">12B1</strain>
    </source>
</reference>
<dbReference type="Pfam" id="PF00005">
    <property type="entry name" value="ABC_tran"/>
    <property type="match status" value="2"/>
</dbReference>
<keyword evidence="8 11" id="KW-1133">Transmembrane helix</keyword>
<dbReference type="PROSITE" id="PS50893">
    <property type="entry name" value="ABC_TRANSPORTER_2"/>
    <property type="match status" value="2"/>
</dbReference>
<evidence type="ECO:0000256" key="3">
    <source>
        <dbReference type="ARBA" id="ARBA00022448"/>
    </source>
</evidence>
<keyword evidence="7" id="KW-0067">ATP-binding</keyword>
<dbReference type="GO" id="GO:0140359">
    <property type="term" value="F:ABC-type transporter activity"/>
    <property type="evidence" value="ECO:0007669"/>
    <property type="project" value="InterPro"/>
</dbReference>
<protein>
    <recommendedName>
        <fullName evidence="16">ATP-dependent transporter ycf16</fullName>
    </recommendedName>
</protein>
<dbReference type="InterPro" id="IPR003593">
    <property type="entry name" value="AAA+_ATPase"/>
</dbReference>
<name>A0AB34IQR4_PRYPA</name>
<dbReference type="FunFam" id="3.40.50.300:FF:000997">
    <property type="entry name" value="Multidrug resistance-associated protein 1"/>
    <property type="match status" value="1"/>
</dbReference>
<dbReference type="Proteomes" id="UP001515480">
    <property type="component" value="Unassembled WGS sequence"/>
</dbReference>
<evidence type="ECO:0000256" key="11">
    <source>
        <dbReference type="SAM" id="Phobius"/>
    </source>
</evidence>
<feature type="region of interest" description="Disordered" evidence="10">
    <location>
        <begin position="583"/>
        <end position="607"/>
    </location>
</feature>
<dbReference type="InterPro" id="IPR044746">
    <property type="entry name" value="ABCC_6TM_D1"/>
</dbReference>
<feature type="transmembrane region" description="Helical" evidence="11">
    <location>
        <begin position="1031"/>
        <end position="1060"/>
    </location>
</feature>
<evidence type="ECO:0000259" key="12">
    <source>
        <dbReference type="PROSITE" id="PS50893"/>
    </source>
</evidence>
<comment type="subcellular location">
    <subcellularLocation>
        <location evidence="1">Vacuole membrane</location>
        <topology evidence="1">Multi-pass membrane protein</topology>
    </subcellularLocation>
</comment>
<feature type="domain" description="ABC transporter" evidence="12">
    <location>
        <begin position="1319"/>
        <end position="1553"/>
    </location>
</feature>
<dbReference type="PANTHER" id="PTHR24223:SF443">
    <property type="entry name" value="MULTIDRUG-RESISTANCE LIKE PROTEIN 1, ISOFORM I"/>
    <property type="match status" value="1"/>
</dbReference>
<dbReference type="InterPro" id="IPR050173">
    <property type="entry name" value="ABC_transporter_C-like"/>
</dbReference>
<dbReference type="PANTHER" id="PTHR24223">
    <property type="entry name" value="ATP-BINDING CASSETTE SUB-FAMILY C"/>
    <property type="match status" value="1"/>
</dbReference>
<keyword evidence="9 11" id="KW-0472">Membrane</keyword>
<feature type="domain" description="ABC transporter" evidence="12">
    <location>
        <begin position="684"/>
        <end position="908"/>
    </location>
</feature>
<evidence type="ECO:0000256" key="10">
    <source>
        <dbReference type="SAM" id="MobiDB-lite"/>
    </source>
</evidence>
<accession>A0AB34IQR4</accession>
<feature type="transmembrane region" description="Helical" evidence="11">
    <location>
        <begin position="15"/>
        <end position="34"/>
    </location>
</feature>
<dbReference type="FunFam" id="1.20.1560.10:FF:000010">
    <property type="entry name" value="Multidrug resistance-associated ABC transporter"/>
    <property type="match status" value="1"/>
</dbReference>
<evidence type="ECO:0000256" key="4">
    <source>
        <dbReference type="ARBA" id="ARBA00022692"/>
    </source>
</evidence>
<feature type="compositionally biased region" description="Low complexity" evidence="10">
    <location>
        <begin position="595"/>
        <end position="605"/>
    </location>
</feature>
<keyword evidence="3" id="KW-0813">Transport</keyword>
<dbReference type="InterPro" id="IPR044726">
    <property type="entry name" value="ABCC_6TM_D2"/>
</dbReference>
<organism evidence="14 15">
    <name type="scientific">Prymnesium parvum</name>
    <name type="common">Toxic golden alga</name>
    <dbReference type="NCBI Taxonomy" id="97485"/>
    <lineage>
        <taxon>Eukaryota</taxon>
        <taxon>Haptista</taxon>
        <taxon>Haptophyta</taxon>
        <taxon>Prymnesiophyceae</taxon>
        <taxon>Prymnesiales</taxon>
        <taxon>Prymnesiaceae</taxon>
        <taxon>Prymnesium</taxon>
    </lineage>
</organism>
<keyword evidence="6" id="KW-0547">Nucleotide-binding</keyword>
<evidence type="ECO:0000256" key="6">
    <source>
        <dbReference type="ARBA" id="ARBA00022741"/>
    </source>
</evidence>
<evidence type="ECO:0000256" key="1">
    <source>
        <dbReference type="ARBA" id="ARBA00004128"/>
    </source>
</evidence>
<evidence type="ECO:0000256" key="8">
    <source>
        <dbReference type="ARBA" id="ARBA00022989"/>
    </source>
</evidence>
<dbReference type="SUPFAM" id="SSF90123">
    <property type="entry name" value="ABC transporter transmembrane region"/>
    <property type="match status" value="2"/>
</dbReference>
<feature type="transmembrane region" description="Helical" evidence="11">
    <location>
        <begin position="972"/>
        <end position="994"/>
    </location>
</feature>
<evidence type="ECO:0000256" key="5">
    <source>
        <dbReference type="ARBA" id="ARBA00022737"/>
    </source>
</evidence>
<evidence type="ECO:0000259" key="13">
    <source>
        <dbReference type="PROSITE" id="PS50929"/>
    </source>
</evidence>
<dbReference type="GO" id="GO:0016887">
    <property type="term" value="F:ATP hydrolysis activity"/>
    <property type="evidence" value="ECO:0007669"/>
    <property type="project" value="InterPro"/>
</dbReference>
<dbReference type="GO" id="GO:0005774">
    <property type="term" value="C:vacuolar membrane"/>
    <property type="evidence" value="ECO:0007669"/>
    <property type="project" value="UniProtKB-SubCell"/>
</dbReference>
<proteinExistence type="inferred from homology"/>
<feature type="domain" description="ABC transmembrane type-1" evidence="13">
    <location>
        <begin position="985"/>
        <end position="1283"/>
    </location>
</feature>
<dbReference type="InterPro" id="IPR027417">
    <property type="entry name" value="P-loop_NTPase"/>
</dbReference>
<dbReference type="CDD" id="cd03250">
    <property type="entry name" value="ABCC_MRP_domain1"/>
    <property type="match status" value="1"/>
</dbReference>
<dbReference type="SUPFAM" id="SSF52540">
    <property type="entry name" value="P-loop containing nucleoside triphosphate hydrolases"/>
    <property type="match status" value="2"/>
</dbReference>
<feature type="transmembrane region" description="Helical" evidence="11">
    <location>
        <begin position="1223"/>
        <end position="1242"/>
    </location>
</feature>
<evidence type="ECO:0000256" key="2">
    <source>
        <dbReference type="ARBA" id="ARBA00009726"/>
    </source>
</evidence>
<feature type="transmembrane region" description="Helical" evidence="11">
    <location>
        <begin position="538"/>
        <end position="563"/>
    </location>
</feature>
<dbReference type="InterPro" id="IPR003439">
    <property type="entry name" value="ABC_transporter-like_ATP-bd"/>
</dbReference>
<dbReference type="GO" id="GO:0005524">
    <property type="term" value="F:ATP binding"/>
    <property type="evidence" value="ECO:0007669"/>
    <property type="project" value="UniProtKB-KW"/>
</dbReference>
<dbReference type="Gene3D" id="1.20.1560.10">
    <property type="entry name" value="ABC transporter type 1, transmembrane domain"/>
    <property type="match status" value="2"/>
</dbReference>
<feature type="transmembrane region" description="Helical" evidence="11">
    <location>
        <begin position="499"/>
        <end position="526"/>
    </location>
</feature>
<dbReference type="Pfam" id="PF00664">
    <property type="entry name" value="ABC_membrane"/>
    <property type="match status" value="2"/>
</dbReference>
<dbReference type="PROSITE" id="PS50929">
    <property type="entry name" value="ABC_TM1F"/>
    <property type="match status" value="2"/>
</dbReference>
<feature type="transmembrane region" description="Helical" evidence="11">
    <location>
        <begin position="89"/>
        <end position="110"/>
    </location>
</feature>
<feature type="domain" description="ABC transmembrane type-1" evidence="13">
    <location>
        <begin position="287"/>
        <end position="564"/>
    </location>
</feature>
<feature type="transmembrane region" description="Helical" evidence="11">
    <location>
        <begin position="1133"/>
        <end position="1151"/>
    </location>
</feature>
<comment type="caution">
    <text evidence="14">The sequence shown here is derived from an EMBL/GenBank/DDBJ whole genome shotgun (WGS) entry which is preliminary data.</text>
</comment>
<feature type="region of interest" description="Disordered" evidence="10">
    <location>
        <begin position="646"/>
        <end position="698"/>
    </location>
</feature>
<feature type="transmembrane region" description="Helical" evidence="11">
    <location>
        <begin position="63"/>
        <end position="83"/>
    </location>
</feature>
<dbReference type="FunFam" id="3.40.50.300:FF:000610">
    <property type="entry name" value="Multidrug resistance-associated ABC transporter"/>
    <property type="match status" value="1"/>
</dbReference>
<feature type="transmembrane region" description="Helical" evidence="11">
    <location>
        <begin position="316"/>
        <end position="344"/>
    </location>
</feature>
<dbReference type="InterPro" id="IPR011527">
    <property type="entry name" value="ABC1_TM_dom"/>
</dbReference>
<evidence type="ECO:0008006" key="16">
    <source>
        <dbReference type="Google" id="ProtNLM"/>
    </source>
</evidence>
<evidence type="ECO:0000313" key="14">
    <source>
        <dbReference type="EMBL" id="KAL1503799.1"/>
    </source>
</evidence>
<dbReference type="CDD" id="cd18579">
    <property type="entry name" value="ABC_6TM_ABCC_D1"/>
    <property type="match status" value="1"/>
</dbReference>
<dbReference type="EMBL" id="JBGBPQ010000021">
    <property type="protein sequence ID" value="KAL1503799.1"/>
    <property type="molecule type" value="Genomic_DNA"/>
</dbReference>
<dbReference type="Gene3D" id="3.40.50.300">
    <property type="entry name" value="P-loop containing nucleotide triphosphate hydrolases"/>
    <property type="match status" value="2"/>
</dbReference>
<keyword evidence="15" id="KW-1185">Reference proteome</keyword>
<comment type="similarity">
    <text evidence="2">Belongs to the ABC transporter superfamily. ABCC family. Conjugate transporter (TC 3.A.1.208) subfamily.</text>
</comment>
<feature type="transmembrane region" description="Helical" evidence="11">
    <location>
        <begin position="158"/>
        <end position="176"/>
    </location>
</feature>
<dbReference type="InterPro" id="IPR036640">
    <property type="entry name" value="ABC1_TM_sf"/>
</dbReference>
<keyword evidence="5" id="KW-0677">Repeat</keyword>
<keyword evidence="4 11" id="KW-0812">Transmembrane</keyword>
<evidence type="ECO:0000256" key="7">
    <source>
        <dbReference type="ARBA" id="ARBA00022840"/>
    </source>
</evidence>
<feature type="transmembrane region" description="Helical" evidence="11">
    <location>
        <begin position="122"/>
        <end position="138"/>
    </location>
</feature>
<dbReference type="FunFam" id="1.20.1560.10:FF:000082">
    <property type="entry name" value="ABC transporter, multidrug resistance associated protein"/>
    <property type="match status" value="1"/>
</dbReference>